<evidence type="ECO:0000256" key="35">
    <source>
        <dbReference type="ARBA" id="ARBA00047394"/>
    </source>
</evidence>
<comment type="catalytic activity">
    <reaction evidence="36">
        <text>a (3R)-hydroxyacyl-[ACP] + NADP(+) = a 3-oxoacyl-[ACP] + NADPH + H(+)</text>
        <dbReference type="Rhea" id="RHEA:17397"/>
        <dbReference type="Rhea" id="RHEA-COMP:9916"/>
        <dbReference type="Rhea" id="RHEA-COMP:9945"/>
        <dbReference type="ChEBI" id="CHEBI:15378"/>
        <dbReference type="ChEBI" id="CHEBI:57783"/>
        <dbReference type="ChEBI" id="CHEBI:58349"/>
        <dbReference type="ChEBI" id="CHEBI:78776"/>
        <dbReference type="ChEBI" id="CHEBI:78827"/>
        <dbReference type="EC" id="1.1.1.100"/>
    </reaction>
    <physiologicalReaction direction="right-to-left" evidence="36">
        <dbReference type="Rhea" id="RHEA:17399"/>
    </physiologicalReaction>
</comment>
<evidence type="ECO:0000256" key="43">
    <source>
        <dbReference type="ARBA" id="ARBA00047953"/>
    </source>
</evidence>
<keyword evidence="21" id="KW-0275">Fatty acid biosynthesis</keyword>
<evidence type="ECO:0000256" key="38">
    <source>
        <dbReference type="ARBA" id="ARBA00047451"/>
    </source>
</evidence>
<evidence type="ECO:0000256" key="18">
    <source>
        <dbReference type="ARBA" id="ARBA00023002"/>
    </source>
</evidence>
<keyword evidence="9" id="KW-0444">Lipid biosynthesis</keyword>
<dbReference type="InterPro" id="IPR020841">
    <property type="entry name" value="PKS_Beta-ketoAc_synthase_dom"/>
</dbReference>
<evidence type="ECO:0000256" key="60">
    <source>
        <dbReference type="ARBA" id="ARBA00049422"/>
    </source>
</evidence>
<dbReference type="InterPro" id="IPR049900">
    <property type="entry name" value="PKS_mFAS_DH"/>
</dbReference>
<dbReference type="InterPro" id="IPR020806">
    <property type="entry name" value="PKS_PP-bd"/>
</dbReference>
<evidence type="ECO:0000256" key="26">
    <source>
        <dbReference type="ARBA" id="ARBA00023388"/>
    </source>
</evidence>
<evidence type="ECO:0000256" key="44">
    <source>
        <dbReference type="ARBA" id="ARBA00047961"/>
    </source>
</evidence>
<dbReference type="FunFam" id="3.90.180.10:FF:000015">
    <property type="entry name" value="Fatty acid synthase"/>
    <property type="match status" value="1"/>
</dbReference>
<feature type="domain" description="Ketosynthase family 3 (KS3)" evidence="66">
    <location>
        <begin position="24"/>
        <end position="429"/>
    </location>
</feature>
<dbReference type="InterPro" id="IPR001227">
    <property type="entry name" value="Ac_transferase_dom_sf"/>
</dbReference>
<dbReference type="EC" id="2.3.1.85" evidence="4"/>
<evidence type="ECO:0000256" key="50">
    <source>
        <dbReference type="ARBA" id="ARBA00048571"/>
    </source>
</evidence>
<dbReference type="GO" id="GO:0031177">
    <property type="term" value="F:phosphopantetheine binding"/>
    <property type="evidence" value="ECO:0007669"/>
    <property type="project" value="InterPro"/>
</dbReference>
<dbReference type="Gene3D" id="3.30.70.3290">
    <property type="match status" value="1"/>
</dbReference>
<keyword evidence="22" id="KW-0511">Multifunctional enzyme</keyword>
<comment type="catalytic activity">
    <reaction evidence="26">
        <text>(3R)-hydroxydecanoyl-[ACP] = (2E)-decenoyl-[ACP] + H2O</text>
        <dbReference type="Rhea" id="RHEA:41860"/>
        <dbReference type="Rhea" id="RHEA-COMP:9638"/>
        <dbReference type="Rhea" id="RHEA-COMP:9639"/>
        <dbReference type="ChEBI" id="CHEBI:15377"/>
        <dbReference type="ChEBI" id="CHEBI:78466"/>
        <dbReference type="ChEBI" id="CHEBI:78467"/>
    </reaction>
    <physiologicalReaction direction="left-to-right" evidence="26">
        <dbReference type="Rhea" id="RHEA:41861"/>
    </physiologicalReaction>
</comment>
<dbReference type="InterPro" id="IPR016035">
    <property type="entry name" value="Acyl_Trfase/lysoPLipase"/>
</dbReference>
<comment type="catalytic activity">
    <reaction evidence="53">
        <text>hexadecanoyl-[ACP] + H2O = hexadecanoate + holo-[ACP] + H(+)</text>
        <dbReference type="Rhea" id="RHEA:41932"/>
        <dbReference type="Rhea" id="RHEA-COMP:9652"/>
        <dbReference type="Rhea" id="RHEA-COMP:9685"/>
        <dbReference type="ChEBI" id="CHEBI:7896"/>
        <dbReference type="ChEBI" id="CHEBI:15377"/>
        <dbReference type="ChEBI" id="CHEBI:15378"/>
        <dbReference type="ChEBI" id="CHEBI:64479"/>
        <dbReference type="ChEBI" id="CHEBI:78483"/>
        <dbReference type="EC" id="3.1.2.14"/>
    </reaction>
    <physiologicalReaction direction="left-to-right" evidence="53">
        <dbReference type="Rhea" id="RHEA:41933"/>
    </physiologicalReaction>
</comment>
<dbReference type="SUPFAM" id="SSF53474">
    <property type="entry name" value="alpha/beta-Hydrolases"/>
    <property type="match status" value="1"/>
</dbReference>
<evidence type="ECO:0000259" key="66">
    <source>
        <dbReference type="PROSITE" id="PS52004"/>
    </source>
</evidence>
<evidence type="ECO:0000256" key="23">
    <source>
        <dbReference type="ARBA" id="ARBA00023332"/>
    </source>
</evidence>
<evidence type="ECO:0000256" key="49">
    <source>
        <dbReference type="ARBA" id="ARBA00048506"/>
    </source>
</evidence>
<comment type="catalytic activity">
    <reaction evidence="49">
        <text>a fatty acyl-[ACP] + malonyl-[ACP] + H(+) = a 3-oxoacyl-[ACP] + holo-[ACP] + CO2</text>
        <dbReference type="Rhea" id="RHEA:22836"/>
        <dbReference type="Rhea" id="RHEA-COMP:9623"/>
        <dbReference type="Rhea" id="RHEA-COMP:9685"/>
        <dbReference type="Rhea" id="RHEA-COMP:9916"/>
        <dbReference type="Rhea" id="RHEA-COMP:14125"/>
        <dbReference type="ChEBI" id="CHEBI:15378"/>
        <dbReference type="ChEBI" id="CHEBI:16526"/>
        <dbReference type="ChEBI" id="CHEBI:64479"/>
        <dbReference type="ChEBI" id="CHEBI:78449"/>
        <dbReference type="ChEBI" id="CHEBI:78776"/>
        <dbReference type="ChEBI" id="CHEBI:138651"/>
        <dbReference type="EC" id="2.3.1.41"/>
    </reaction>
    <physiologicalReaction direction="left-to-right" evidence="49">
        <dbReference type="Rhea" id="RHEA:22837"/>
    </physiologicalReaction>
</comment>
<dbReference type="InterPro" id="IPR029058">
    <property type="entry name" value="AB_hydrolase_fold"/>
</dbReference>
<keyword evidence="11" id="KW-0808">Transferase</keyword>
<dbReference type="Pfam" id="PF23297">
    <property type="entry name" value="ACP_SdgA_C"/>
    <property type="match status" value="1"/>
</dbReference>
<keyword evidence="12" id="KW-0702">S-nitrosylation</keyword>
<comment type="catalytic activity">
    <reaction evidence="37">
        <text>3-oxodecanoyl-[ACP] + NADPH + H(+) = (3R)-hydroxydecanoyl-[ACP] + NADP(+)</text>
        <dbReference type="Rhea" id="RHEA:41856"/>
        <dbReference type="Rhea" id="RHEA-COMP:9637"/>
        <dbReference type="Rhea" id="RHEA-COMP:9638"/>
        <dbReference type="ChEBI" id="CHEBI:15378"/>
        <dbReference type="ChEBI" id="CHEBI:57783"/>
        <dbReference type="ChEBI" id="CHEBI:58349"/>
        <dbReference type="ChEBI" id="CHEBI:78464"/>
        <dbReference type="ChEBI" id="CHEBI:78466"/>
    </reaction>
    <physiologicalReaction direction="left-to-right" evidence="37">
        <dbReference type="Rhea" id="RHEA:41857"/>
    </physiologicalReaction>
</comment>
<evidence type="ECO:0000256" key="9">
    <source>
        <dbReference type="ARBA" id="ARBA00022516"/>
    </source>
</evidence>
<evidence type="ECO:0000256" key="55">
    <source>
        <dbReference type="ARBA" id="ARBA00049019"/>
    </source>
</evidence>
<dbReference type="SUPFAM" id="SSF50129">
    <property type="entry name" value="GroES-like"/>
    <property type="match status" value="1"/>
</dbReference>
<evidence type="ECO:0000259" key="67">
    <source>
        <dbReference type="PROSITE" id="PS52019"/>
    </source>
</evidence>
<evidence type="ECO:0000256" key="33">
    <source>
        <dbReference type="ARBA" id="ARBA00044883"/>
    </source>
</evidence>
<dbReference type="Pfam" id="PF13602">
    <property type="entry name" value="ADH_zinc_N_2"/>
    <property type="match status" value="1"/>
</dbReference>
<comment type="catalytic activity">
    <reaction evidence="58">
        <text>3-oxododecanoyl-[ACP] + NADPH + H(+) = (3R)-hydroxydodecanoyl-[ACP] + NADP(+)</text>
        <dbReference type="Rhea" id="RHEA:41872"/>
        <dbReference type="Rhea" id="RHEA-COMP:9641"/>
        <dbReference type="Rhea" id="RHEA-COMP:9642"/>
        <dbReference type="ChEBI" id="CHEBI:15378"/>
        <dbReference type="ChEBI" id="CHEBI:57783"/>
        <dbReference type="ChEBI" id="CHEBI:58349"/>
        <dbReference type="ChEBI" id="CHEBI:78469"/>
        <dbReference type="ChEBI" id="CHEBI:78470"/>
    </reaction>
    <physiologicalReaction direction="left-to-right" evidence="58">
        <dbReference type="Rhea" id="RHEA:41873"/>
    </physiologicalReaction>
</comment>
<evidence type="ECO:0000256" key="2">
    <source>
        <dbReference type="ARBA" id="ARBA00012004"/>
    </source>
</evidence>
<evidence type="ECO:0000256" key="29">
    <source>
        <dbReference type="ARBA" id="ARBA00023399"/>
    </source>
</evidence>
<comment type="catalytic activity">
    <reaction evidence="62">
        <text>(2E)-decenoyl-[ACP] + NADPH + H(+) = decanoyl-[ACP] + NADP(+)</text>
        <dbReference type="Rhea" id="RHEA:41864"/>
        <dbReference type="Rhea" id="RHEA-COMP:9639"/>
        <dbReference type="Rhea" id="RHEA-COMP:9640"/>
        <dbReference type="ChEBI" id="CHEBI:15378"/>
        <dbReference type="ChEBI" id="CHEBI:57783"/>
        <dbReference type="ChEBI" id="CHEBI:58349"/>
        <dbReference type="ChEBI" id="CHEBI:78467"/>
        <dbReference type="ChEBI" id="CHEBI:78468"/>
    </reaction>
    <physiologicalReaction direction="left-to-right" evidence="62">
        <dbReference type="Rhea" id="RHEA:41865"/>
    </physiologicalReaction>
</comment>
<evidence type="ECO:0000256" key="57">
    <source>
        <dbReference type="ARBA" id="ARBA00049171"/>
    </source>
</evidence>
<evidence type="ECO:0000256" key="39">
    <source>
        <dbReference type="ARBA" id="ARBA00047500"/>
    </source>
</evidence>
<evidence type="ECO:0000259" key="65">
    <source>
        <dbReference type="PROSITE" id="PS50075"/>
    </source>
</evidence>
<dbReference type="Pfam" id="PF08659">
    <property type="entry name" value="KR"/>
    <property type="match status" value="1"/>
</dbReference>
<evidence type="ECO:0000256" key="40">
    <source>
        <dbReference type="ARBA" id="ARBA00047578"/>
    </source>
</evidence>
<keyword evidence="13" id="KW-0378">Hydrolase</keyword>
<evidence type="ECO:0000256" key="59">
    <source>
        <dbReference type="ARBA" id="ARBA00049414"/>
    </source>
</evidence>
<comment type="function">
    <text evidence="32">Fatty acid synthetase is a multifunctional enzyme that catalyzes the de novo biosynthesis of long-chain saturated fatty acids starting from acetyl-CoA and malonyl-CoA in the presence of NADPH. This multifunctional protein contains 7 catalytic activities and a site for the binding of the prosthetic group 4'-phosphopantetheine of the acyl carrier protein ([ACP]) domain.</text>
</comment>
<dbReference type="SMART" id="SM00827">
    <property type="entry name" value="PKS_AT"/>
    <property type="match status" value="1"/>
</dbReference>
<dbReference type="SUPFAM" id="SSF53901">
    <property type="entry name" value="Thiolase-like"/>
    <property type="match status" value="1"/>
</dbReference>
<dbReference type="PANTHER" id="PTHR43775:SF7">
    <property type="entry name" value="FATTY ACID SYNTHASE"/>
    <property type="match status" value="1"/>
</dbReference>
<comment type="catalytic activity">
    <reaction evidence="55">
        <text>(2E)-octadecenoyl-[ACP] + NADPH + H(+) = octadecanoyl-[ACP] + NADP(+)</text>
        <dbReference type="Rhea" id="RHEA:41928"/>
        <dbReference type="Rhea" id="RHEA-COMP:9655"/>
        <dbReference type="Rhea" id="RHEA-COMP:9656"/>
        <dbReference type="ChEBI" id="CHEBI:15378"/>
        <dbReference type="ChEBI" id="CHEBI:57783"/>
        <dbReference type="ChEBI" id="CHEBI:58349"/>
        <dbReference type="ChEBI" id="CHEBI:78489"/>
        <dbReference type="ChEBI" id="CHEBI:78495"/>
    </reaction>
    <physiologicalReaction direction="left-to-right" evidence="55">
        <dbReference type="Rhea" id="RHEA:41929"/>
    </physiologicalReaction>
</comment>
<proteinExistence type="predicted"/>
<evidence type="ECO:0000256" key="62">
    <source>
        <dbReference type="ARBA" id="ARBA00049521"/>
    </source>
</evidence>
<evidence type="ECO:0000256" key="3">
    <source>
        <dbReference type="ARBA" id="ARBA00012480"/>
    </source>
</evidence>
<accession>A0A816YH61</accession>
<evidence type="ECO:0000256" key="36">
    <source>
        <dbReference type="ARBA" id="ARBA00047400"/>
    </source>
</evidence>
<dbReference type="SMART" id="SM00823">
    <property type="entry name" value="PKS_PP"/>
    <property type="match status" value="1"/>
</dbReference>
<dbReference type="GO" id="GO:0004316">
    <property type="term" value="F:3-oxoacyl-[acyl-carrier-protein] reductase (NADPH) activity"/>
    <property type="evidence" value="ECO:0007669"/>
    <property type="project" value="UniProtKB-EC"/>
</dbReference>
<evidence type="ECO:0000256" key="34">
    <source>
        <dbReference type="ARBA" id="ARBA00047300"/>
    </source>
</evidence>
<dbReference type="GO" id="GO:0006633">
    <property type="term" value="P:fatty acid biosynthetic process"/>
    <property type="evidence" value="ECO:0007669"/>
    <property type="project" value="UniProtKB-UniPathway"/>
</dbReference>
<keyword evidence="10" id="KW-0597">Phosphoprotein</keyword>
<dbReference type="SMART" id="SM00822">
    <property type="entry name" value="PKS_KR"/>
    <property type="match status" value="1"/>
</dbReference>
<comment type="catalytic activity">
    <reaction evidence="41">
        <text>(2E)-hexadecenoyl-[ACP] + NADPH + H(+) = hexadecanoyl-[ACP] + NADP(+)</text>
        <dbReference type="Rhea" id="RHEA:41912"/>
        <dbReference type="Rhea" id="RHEA-COMP:9651"/>
        <dbReference type="Rhea" id="RHEA-COMP:9652"/>
        <dbReference type="ChEBI" id="CHEBI:15378"/>
        <dbReference type="ChEBI" id="CHEBI:57783"/>
        <dbReference type="ChEBI" id="CHEBI:58349"/>
        <dbReference type="ChEBI" id="CHEBI:78481"/>
        <dbReference type="ChEBI" id="CHEBI:78483"/>
    </reaction>
    <physiologicalReaction direction="left-to-right" evidence="41">
        <dbReference type="Rhea" id="RHEA:41913"/>
    </physiologicalReaction>
</comment>
<dbReference type="Gene3D" id="3.10.129.110">
    <property type="entry name" value="Polyketide synthase dehydratase"/>
    <property type="match status" value="1"/>
</dbReference>
<organism evidence="68 69">
    <name type="scientific">Rotaria magnacalcarata</name>
    <dbReference type="NCBI Taxonomy" id="392030"/>
    <lineage>
        <taxon>Eukaryota</taxon>
        <taxon>Metazoa</taxon>
        <taxon>Spiralia</taxon>
        <taxon>Gnathifera</taxon>
        <taxon>Rotifera</taxon>
        <taxon>Eurotatoria</taxon>
        <taxon>Bdelloidea</taxon>
        <taxon>Philodinida</taxon>
        <taxon>Philodinidae</taxon>
        <taxon>Rotaria</taxon>
    </lineage>
</organism>
<comment type="catalytic activity">
    <reaction evidence="48">
        <text>(2E)-octenoyl-[ACP] + NADPH + H(+) = octanoyl-[ACP] + NADP(+)</text>
        <dbReference type="Rhea" id="RHEA:41848"/>
        <dbReference type="Rhea" id="RHEA-COMP:9635"/>
        <dbReference type="Rhea" id="RHEA-COMP:9636"/>
        <dbReference type="ChEBI" id="CHEBI:15378"/>
        <dbReference type="ChEBI" id="CHEBI:57783"/>
        <dbReference type="ChEBI" id="CHEBI:58349"/>
        <dbReference type="ChEBI" id="CHEBI:78462"/>
        <dbReference type="ChEBI" id="CHEBI:78463"/>
    </reaction>
    <physiologicalReaction direction="left-to-right" evidence="48">
        <dbReference type="Rhea" id="RHEA:41849"/>
    </physiologicalReaction>
</comment>
<dbReference type="SMART" id="SM00829">
    <property type="entry name" value="PKS_ER"/>
    <property type="match status" value="1"/>
</dbReference>
<dbReference type="InterPro" id="IPR001031">
    <property type="entry name" value="Thioesterase"/>
</dbReference>
<comment type="catalytic activity">
    <reaction evidence="31">
        <text>(3R)-hydroxybutanoyl-[ACP] = (2E)-butenoyl-[ACP] + H2O</text>
        <dbReference type="Rhea" id="RHEA:41808"/>
        <dbReference type="Rhea" id="RHEA-COMP:9626"/>
        <dbReference type="Rhea" id="RHEA-COMP:9627"/>
        <dbReference type="ChEBI" id="CHEBI:15377"/>
        <dbReference type="ChEBI" id="CHEBI:78451"/>
        <dbReference type="ChEBI" id="CHEBI:78453"/>
    </reaction>
    <physiologicalReaction direction="left-to-right" evidence="31">
        <dbReference type="Rhea" id="RHEA:41809"/>
    </physiologicalReaction>
</comment>
<dbReference type="PROSITE" id="PS52004">
    <property type="entry name" value="KS3_2"/>
    <property type="match status" value="1"/>
</dbReference>
<evidence type="ECO:0000256" key="20">
    <source>
        <dbReference type="ARBA" id="ARBA00023098"/>
    </source>
</evidence>
<dbReference type="InterPro" id="IPR042104">
    <property type="entry name" value="PKS_dehydratase_sf"/>
</dbReference>
<evidence type="ECO:0000256" key="37">
    <source>
        <dbReference type="ARBA" id="ARBA00047440"/>
    </source>
</evidence>
<evidence type="ECO:0000256" key="42">
    <source>
        <dbReference type="ARBA" id="ARBA00047897"/>
    </source>
</evidence>
<dbReference type="CDD" id="cd08954">
    <property type="entry name" value="KR_1_FAS_SDR_x"/>
    <property type="match status" value="1"/>
</dbReference>
<dbReference type="GO" id="GO:0019171">
    <property type="term" value="F:(3R)-hydroxyacyl-[acyl-carrier-protein] dehydratase activity"/>
    <property type="evidence" value="ECO:0007669"/>
    <property type="project" value="UniProtKB-EC"/>
</dbReference>
<evidence type="ECO:0000256" key="10">
    <source>
        <dbReference type="ARBA" id="ARBA00022553"/>
    </source>
</evidence>
<dbReference type="PANTHER" id="PTHR43775">
    <property type="entry name" value="FATTY ACID SYNTHASE"/>
    <property type="match status" value="1"/>
</dbReference>
<dbReference type="EC" id="2.3.1.41" evidence="6"/>
<dbReference type="InterPro" id="IPR036736">
    <property type="entry name" value="ACP-like_sf"/>
</dbReference>
<comment type="catalytic activity">
    <reaction evidence="57">
        <text>(2E)-tetradecenoyl-[ACP] + NADPH + H(+) = tetradecanoyl-[ACP] + NADP(+)</text>
        <dbReference type="Rhea" id="RHEA:41896"/>
        <dbReference type="Rhea" id="RHEA-COMP:9647"/>
        <dbReference type="Rhea" id="RHEA-COMP:9648"/>
        <dbReference type="ChEBI" id="CHEBI:15378"/>
        <dbReference type="ChEBI" id="CHEBI:57783"/>
        <dbReference type="ChEBI" id="CHEBI:58349"/>
        <dbReference type="ChEBI" id="CHEBI:78475"/>
        <dbReference type="ChEBI" id="CHEBI:78477"/>
    </reaction>
    <physiologicalReaction direction="left-to-right" evidence="57">
        <dbReference type="Rhea" id="RHEA:41897"/>
    </physiologicalReaction>
</comment>
<evidence type="ECO:0000256" key="19">
    <source>
        <dbReference type="ARBA" id="ARBA00023027"/>
    </source>
</evidence>
<dbReference type="InterPro" id="IPR014030">
    <property type="entry name" value="Ketoacyl_synth_N"/>
</dbReference>
<dbReference type="SUPFAM" id="SSF51735">
    <property type="entry name" value="NAD(P)-binding Rossmann-fold domains"/>
    <property type="match status" value="2"/>
</dbReference>
<dbReference type="Gene3D" id="1.10.1200.10">
    <property type="entry name" value="ACP-like"/>
    <property type="match status" value="1"/>
</dbReference>
<keyword evidence="19" id="KW-0520">NAD</keyword>
<comment type="catalytic activity">
    <reaction evidence="33">
        <text>acetyl-CoA + n malonyl-CoA + 2n NADPH + 2n H(+) = a long-chain fatty acid + (n+1) CoA + n CO2 + 2n NADP(+).</text>
        <dbReference type="EC" id="2.3.1.85"/>
    </reaction>
</comment>
<comment type="catalytic activity">
    <reaction evidence="42">
        <text>(2E)-hexenoyl-[ACP] + NADPH + H(+) = hexanoyl-[ACP] + NADP(+)</text>
        <dbReference type="Rhea" id="RHEA:41832"/>
        <dbReference type="Rhea" id="RHEA-COMP:9631"/>
        <dbReference type="Rhea" id="RHEA-COMP:9632"/>
        <dbReference type="ChEBI" id="CHEBI:15378"/>
        <dbReference type="ChEBI" id="CHEBI:57783"/>
        <dbReference type="ChEBI" id="CHEBI:58349"/>
        <dbReference type="ChEBI" id="CHEBI:78458"/>
        <dbReference type="ChEBI" id="CHEBI:78459"/>
    </reaction>
    <physiologicalReaction direction="left-to-right" evidence="42">
        <dbReference type="Rhea" id="RHEA:41833"/>
    </physiologicalReaction>
</comment>
<reference evidence="68" key="1">
    <citation type="submission" date="2021-02" db="EMBL/GenBank/DDBJ databases">
        <authorList>
            <person name="Nowell W R."/>
        </authorList>
    </citation>
    <scope>NUCLEOTIDE SEQUENCE</scope>
</reference>
<dbReference type="SUPFAM" id="SSF47336">
    <property type="entry name" value="ACP-like"/>
    <property type="match status" value="1"/>
</dbReference>
<evidence type="ECO:0000256" key="46">
    <source>
        <dbReference type="ARBA" id="ARBA00048281"/>
    </source>
</evidence>
<evidence type="ECO:0000256" key="63">
    <source>
        <dbReference type="ARBA" id="ARBA00049533"/>
    </source>
</evidence>
<dbReference type="EC" id="1.3.1.39" evidence="2"/>
<dbReference type="Gene3D" id="3.40.50.720">
    <property type="entry name" value="NAD(P)-binding Rossmann-like Domain"/>
    <property type="match status" value="1"/>
</dbReference>
<keyword evidence="17" id="KW-0007">Acetylation</keyword>
<dbReference type="InterPro" id="IPR016036">
    <property type="entry name" value="Malonyl_transacylase_ACP-bd"/>
</dbReference>
<keyword evidence="15" id="KW-0521">NADP</keyword>
<evidence type="ECO:0000256" key="25">
    <source>
        <dbReference type="ARBA" id="ARBA00023373"/>
    </source>
</evidence>
<dbReference type="GO" id="GO:0004315">
    <property type="term" value="F:3-oxoacyl-[acyl-carrier-protein] synthase activity"/>
    <property type="evidence" value="ECO:0007669"/>
    <property type="project" value="UniProtKB-EC"/>
</dbReference>
<comment type="catalytic activity">
    <reaction evidence="34">
        <text>3-oxooctadecanoyl-[ACP] + NADPH + H(+) = (3R)-hydroxyoctadecanoyl-[ACP] + NADP(+)</text>
        <dbReference type="Rhea" id="RHEA:41920"/>
        <dbReference type="Rhea" id="RHEA-COMP:9653"/>
        <dbReference type="Rhea" id="RHEA-COMP:9654"/>
        <dbReference type="ChEBI" id="CHEBI:15378"/>
        <dbReference type="ChEBI" id="CHEBI:57783"/>
        <dbReference type="ChEBI" id="CHEBI:58349"/>
        <dbReference type="ChEBI" id="CHEBI:78487"/>
        <dbReference type="ChEBI" id="CHEBI:78488"/>
    </reaction>
    <physiologicalReaction direction="left-to-right" evidence="34">
        <dbReference type="Rhea" id="RHEA:41921"/>
    </physiologicalReaction>
</comment>
<evidence type="ECO:0000256" key="11">
    <source>
        <dbReference type="ARBA" id="ARBA00022679"/>
    </source>
</evidence>
<comment type="catalytic activity">
    <reaction evidence="50">
        <text>3-oxohexanoyl-[ACP] + NADPH + H(+) = (3R)-hydroxyhexanoyl-[ACP] + NADP(+)</text>
        <dbReference type="Rhea" id="RHEA:41824"/>
        <dbReference type="Rhea" id="RHEA-COMP:9629"/>
        <dbReference type="Rhea" id="RHEA-COMP:9630"/>
        <dbReference type="ChEBI" id="CHEBI:15378"/>
        <dbReference type="ChEBI" id="CHEBI:57783"/>
        <dbReference type="ChEBI" id="CHEBI:58349"/>
        <dbReference type="ChEBI" id="CHEBI:78456"/>
        <dbReference type="ChEBI" id="CHEBI:78457"/>
    </reaction>
    <physiologicalReaction direction="left-to-right" evidence="50">
        <dbReference type="Rhea" id="RHEA:41825"/>
    </physiologicalReaction>
</comment>
<dbReference type="Pfam" id="PF00698">
    <property type="entry name" value="Acyl_transf_1"/>
    <property type="match status" value="1"/>
</dbReference>
<evidence type="ECO:0000256" key="30">
    <source>
        <dbReference type="ARBA" id="ARBA00023401"/>
    </source>
</evidence>
<keyword evidence="18" id="KW-0560">Oxidoreductase</keyword>
<dbReference type="EMBL" id="CAJNRE010017966">
    <property type="protein sequence ID" value="CAF2158768.1"/>
    <property type="molecule type" value="Genomic_DNA"/>
</dbReference>
<comment type="catalytic activity">
    <reaction evidence="59">
        <text>3-oxohexadecanoyl-[ACP] + NADPH + H(+) = (3R)-hydroxyhexadecanoyl-[ACP] + NADP(+)</text>
        <dbReference type="Rhea" id="RHEA:41904"/>
        <dbReference type="Rhea" id="RHEA-COMP:9649"/>
        <dbReference type="Rhea" id="RHEA-COMP:9650"/>
        <dbReference type="ChEBI" id="CHEBI:15378"/>
        <dbReference type="ChEBI" id="CHEBI:57783"/>
        <dbReference type="ChEBI" id="CHEBI:58349"/>
        <dbReference type="ChEBI" id="CHEBI:78478"/>
        <dbReference type="ChEBI" id="CHEBI:78480"/>
    </reaction>
    <physiologicalReaction direction="left-to-right" evidence="59">
        <dbReference type="Rhea" id="RHEA:41905"/>
    </physiologicalReaction>
</comment>
<dbReference type="InterPro" id="IPR014043">
    <property type="entry name" value="Acyl_transferase_dom"/>
</dbReference>
<evidence type="ECO:0000313" key="69">
    <source>
        <dbReference type="Proteomes" id="UP000663824"/>
    </source>
</evidence>
<dbReference type="Gene3D" id="3.40.50.1820">
    <property type="entry name" value="alpha/beta hydrolase"/>
    <property type="match status" value="1"/>
</dbReference>
<dbReference type="Gene3D" id="1.10.1470.20">
    <property type="entry name" value="Fatty acid synthase, domain 2"/>
    <property type="match status" value="1"/>
</dbReference>
<comment type="catalytic activity">
    <reaction evidence="47">
        <text>tetradecanoyl-[ACP] + H2O = tetradecanoate + holo-[ACP] + H(+)</text>
        <dbReference type="Rhea" id="RHEA:30123"/>
        <dbReference type="Rhea" id="RHEA-COMP:9648"/>
        <dbReference type="Rhea" id="RHEA-COMP:9685"/>
        <dbReference type="ChEBI" id="CHEBI:15377"/>
        <dbReference type="ChEBI" id="CHEBI:15378"/>
        <dbReference type="ChEBI" id="CHEBI:30807"/>
        <dbReference type="ChEBI" id="CHEBI:64479"/>
        <dbReference type="ChEBI" id="CHEBI:78477"/>
        <dbReference type="EC" id="3.1.2.14"/>
    </reaction>
    <physiologicalReaction direction="left-to-right" evidence="47">
        <dbReference type="Rhea" id="RHEA:30124"/>
    </physiologicalReaction>
</comment>
<dbReference type="FunFam" id="3.40.50.720:FF:000209">
    <property type="entry name" value="Polyketide synthase Pks12"/>
    <property type="match status" value="1"/>
</dbReference>
<dbReference type="InterPro" id="IPR032821">
    <property type="entry name" value="PKS_assoc"/>
</dbReference>
<dbReference type="PROSITE" id="PS00606">
    <property type="entry name" value="KS3_1"/>
    <property type="match status" value="1"/>
</dbReference>
<dbReference type="InterPro" id="IPR009081">
    <property type="entry name" value="PP-bd_ACP"/>
</dbReference>
<comment type="catalytic activity">
    <reaction evidence="27">
        <text>a (3R)-hydroxyacyl-[ACP] = a (2E)-enoyl-[ACP] + H2O</text>
        <dbReference type="Rhea" id="RHEA:13097"/>
        <dbReference type="Rhea" id="RHEA-COMP:9925"/>
        <dbReference type="Rhea" id="RHEA-COMP:9945"/>
        <dbReference type="ChEBI" id="CHEBI:15377"/>
        <dbReference type="ChEBI" id="CHEBI:78784"/>
        <dbReference type="ChEBI" id="CHEBI:78827"/>
        <dbReference type="EC" id="4.2.1.59"/>
    </reaction>
    <physiologicalReaction direction="left-to-right" evidence="27">
        <dbReference type="Rhea" id="RHEA:13098"/>
    </physiologicalReaction>
</comment>
<dbReference type="GO" id="GO:0141148">
    <property type="term" value="F:enoyl-[acyl-carrier-protein] reductase (NADPH) activity"/>
    <property type="evidence" value="ECO:0007669"/>
    <property type="project" value="UniProtKB-EC"/>
</dbReference>
<feature type="domain" description="PKS/mFAS DH" evidence="67">
    <location>
        <begin position="870"/>
        <end position="1146"/>
    </location>
</feature>
<evidence type="ECO:0000256" key="7">
    <source>
        <dbReference type="ARBA" id="ARBA00018769"/>
    </source>
</evidence>
<feature type="active site" description="Proton acceptor; for dehydratase activity" evidence="64">
    <location>
        <position position="904"/>
    </location>
</feature>
<evidence type="ECO:0000256" key="61">
    <source>
        <dbReference type="ARBA" id="ARBA00049449"/>
    </source>
</evidence>
<comment type="catalytic activity">
    <reaction evidence="35">
        <text>hexanoyl-[ACP] + malonyl-[ACP] + H(+) = 3-oxooctanoyl-[ACP] + holo-[ACP] + CO2</text>
        <dbReference type="Rhea" id="RHEA:41836"/>
        <dbReference type="Rhea" id="RHEA-COMP:9623"/>
        <dbReference type="Rhea" id="RHEA-COMP:9632"/>
        <dbReference type="Rhea" id="RHEA-COMP:9633"/>
        <dbReference type="Rhea" id="RHEA-COMP:9685"/>
        <dbReference type="ChEBI" id="CHEBI:15378"/>
        <dbReference type="ChEBI" id="CHEBI:16526"/>
        <dbReference type="ChEBI" id="CHEBI:64479"/>
        <dbReference type="ChEBI" id="CHEBI:78449"/>
        <dbReference type="ChEBI" id="CHEBI:78459"/>
        <dbReference type="ChEBI" id="CHEBI:78460"/>
    </reaction>
    <physiologicalReaction direction="left-to-right" evidence="35">
        <dbReference type="Rhea" id="RHEA:41837"/>
    </physiologicalReaction>
</comment>
<evidence type="ECO:0000256" key="13">
    <source>
        <dbReference type="ARBA" id="ARBA00022801"/>
    </source>
</evidence>
<comment type="catalytic activity">
    <reaction evidence="30">
        <text>(3R)-hydroxyhexadecanoyl-[ACP] = (2E)-hexadecenoyl-[ACP] + H2O</text>
        <dbReference type="Rhea" id="RHEA:41908"/>
        <dbReference type="Rhea" id="RHEA-COMP:9650"/>
        <dbReference type="Rhea" id="RHEA-COMP:9651"/>
        <dbReference type="ChEBI" id="CHEBI:15377"/>
        <dbReference type="ChEBI" id="CHEBI:78480"/>
        <dbReference type="ChEBI" id="CHEBI:78481"/>
    </reaction>
    <physiologicalReaction direction="left-to-right" evidence="30">
        <dbReference type="Rhea" id="RHEA:41909"/>
    </physiologicalReaction>
</comment>
<evidence type="ECO:0000256" key="31">
    <source>
        <dbReference type="ARBA" id="ARBA00023402"/>
    </source>
</evidence>
<protein>
    <recommendedName>
        <fullName evidence="7">Fatty acid synthase</fullName>
        <ecNumber evidence="5">1.1.1.100</ecNumber>
        <ecNumber evidence="2">1.3.1.39</ecNumber>
        <ecNumber evidence="6">2.3.1.41</ecNumber>
        <ecNumber evidence="4">2.3.1.85</ecNumber>
        <ecNumber evidence="3">3.1.2.14</ecNumber>
    </recommendedName>
</protein>
<dbReference type="Pfam" id="PF00109">
    <property type="entry name" value="ketoacyl-synt"/>
    <property type="match status" value="1"/>
</dbReference>
<evidence type="ECO:0000256" key="32">
    <source>
        <dbReference type="ARBA" id="ARBA00023442"/>
    </source>
</evidence>
<dbReference type="InterPro" id="IPR020843">
    <property type="entry name" value="ER"/>
</dbReference>
<evidence type="ECO:0000256" key="5">
    <source>
        <dbReference type="ARBA" id="ARBA00012948"/>
    </source>
</evidence>
<dbReference type="EC" id="3.1.2.14" evidence="3"/>
<dbReference type="InterPro" id="IPR018201">
    <property type="entry name" value="Ketoacyl_synth_AS"/>
</dbReference>
<dbReference type="UniPathway" id="UPA00094"/>
<feature type="region of interest" description="N-terminal hotdog fold" evidence="64">
    <location>
        <begin position="870"/>
        <end position="992"/>
    </location>
</feature>
<comment type="catalytic activity">
    <reaction evidence="60">
        <text>3-oxooctanoyl-[ACP] + NADPH + H(+) = (3R)-hydroxyoctanoyl-[ACP] + NADP(+)</text>
        <dbReference type="Rhea" id="RHEA:41840"/>
        <dbReference type="Rhea" id="RHEA-COMP:9633"/>
        <dbReference type="Rhea" id="RHEA-COMP:9634"/>
        <dbReference type="ChEBI" id="CHEBI:15378"/>
        <dbReference type="ChEBI" id="CHEBI:57783"/>
        <dbReference type="ChEBI" id="CHEBI:58349"/>
        <dbReference type="ChEBI" id="CHEBI:78460"/>
        <dbReference type="ChEBI" id="CHEBI:78461"/>
    </reaction>
    <physiologicalReaction direction="left-to-right" evidence="60">
        <dbReference type="Rhea" id="RHEA:41841"/>
    </physiologicalReaction>
</comment>
<comment type="catalytic activity">
    <reaction evidence="29">
        <text>(3R)-hydroxyoctadecanoyl-[ACP] = (2E)-octadecenoyl-[ACP] + H2O</text>
        <dbReference type="Rhea" id="RHEA:41924"/>
        <dbReference type="Rhea" id="RHEA-COMP:9654"/>
        <dbReference type="Rhea" id="RHEA-COMP:9655"/>
        <dbReference type="ChEBI" id="CHEBI:15377"/>
        <dbReference type="ChEBI" id="CHEBI:78488"/>
        <dbReference type="ChEBI" id="CHEBI:78489"/>
    </reaction>
    <physiologicalReaction direction="left-to-right" evidence="29">
        <dbReference type="Rhea" id="RHEA:41925"/>
    </physiologicalReaction>
</comment>
<feature type="domain" description="Carrier" evidence="65">
    <location>
        <begin position="1974"/>
        <end position="2052"/>
    </location>
</feature>
<dbReference type="Pfam" id="PF02801">
    <property type="entry name" value="Ketoacyl-synt_C"/>
    <property type="match status" value="1"/>
</dbReference>
<gene>
    <name evidence="68" type="ORF">MBJ925_LOCUS32777</name>
</gene>
<comment type="catalytic activity">
    <reaction evidence="61">
        <text>butanoyl-[ACP] + malonyl-[ACP] + H(+) = 3-oxohexanoyl-[ACP] + holo-[ACP] + CO2</text>
        <dbReference type="Rhea" id="RHEA:41820"/>
        <dbReference type="Rhea" id="RHEA-COMP:9623"/>
        <dbReference type="Rhea" id="RHEA-COMP:9628"/>
        <dbReference type="Rhea" id="RHEA-COMP:9629"/>
        <dbReference type="Rhea" id="RHEA-COMP:9685"/>
        <dbReference type="ChEBI" id="CHEBI:15378"/>
        <dbReference type="ChEBI" id="CHEBI:16526"/>
        <dbReference type="ChEBI" id="CHEBI:64479"/>
        <dbReference type="ChEBI" id="CHEBI:78449"/>
        <dbReference type="ChEBI" id="CHEBI:78454"/>
        <dbReference type="ChEBI" id="CHEBI:78456"/>
    </reaction>
    <physiologicalReaction direction="left-to-right" evidence="61">
        <dbReference type="Rhea" id="RHEA:41821"/>
    </physiologicalReaction>
</comment>
<dbReference type="GO" id="GO:0004312">
    <property type="term" value="F:fatty acid synthase activity"/>
    <property type="evidence" value="ECO:0007669"/>
    <property type="project" value="UniProtKB-EC"/>
</dbReference>
<dbReference type="InterPro" id="IPR036291">
    <property type="entry name" value="NAD(P)-bd_dom_sf"/>
</dbReference>
<dbReference type="Pfam" id="PF00975">
    <property type="entry name" value="Thioesterase"/>
    <property type="match status" value="1"/>
</dbReference>
<evidence type="ECO:0000256" key="56">
    <source>
        <dbReference type="ARBA" id="ARBA00049109"/>
    </source>
</evidence>
<comment type="catalytic activity">
    <reaction evidence="39">
        <text>(2E)-butenoyl-[ACP] + NADPH + H(+) = butanoyl-[ACP] + NADP(+)</text>
        <dbReference type="Rhea" id="RHEA:41812"/>
        <dbReference type="Rhea" id="RHEA-COMP:9627"/>
        <dbReference type="Rhea" id="RHEA-COMP:9628"/>
        <dbReference type="ChEBI" id="CHEBI:15378"/>
        <dbReference type="ChEBI" id="CHEBI:57783"/>
        <dbReference type="ChEBI" id="CHEBI:58349"/>
        <dbReference type="ChEBI" id="CHEBI:78453"/>
        <dbReference type="ChEBI" id="CHEBI:78454"/>
    </reaction>
    <physiologicalReaction direction="left-to-right" evidence="39">
        <dbReference type="Rhea" id="RHEA:41813"/>
    </physiologicalReaction>
</comment>
<feature type="region of interest" description="C-terminal hotdog fold" evidence="64">
    <location>
        <begin position="1006"/>
        <end position="1146"/>
    </location>
</feature>
<comment type="catalytic activity">
    <reaction evidence="44">
        <text>acetyl-[ACP] + malonyl-[ACP] + H(+) = 3-oxobutanoyl-[ACP] + holo-[ACP] + CO2</text>
        <dbReference type="Rhea" id="RHEA:41800"/>
        <dbReference type="Rhea" id="RHEA-COMP:9621"/>
        <dbReference type="Rhea" id="RHEA-COMP:9623"/>
        <dbReference type="Rhea" id="RHEA-COMP:9625"/>
        <dbReference type="Rhea" id="RHEA-COMP:9685"/>
        <dbReference type="ChEBI" id="CHEBI:15378"/>
        <dbReference type="ChEBI" id="CHEBI:16526"/>
        <dbReference type="ChEBI" id="CHEBI:64479"/>
        <dbReference type="ChEBI" id="CHEBI:78446"/>
        <dbReference type="ChEBI" id="CHEBI:78449"/>
        <dbReference type="ChEBI" id="CHEBI:78450"/>
    </reaction>
    <physiologicalReaction direction="left-to-right" evidence="44">
        <dbReference type="Rhea" id="RHEA:41801"/>
    </physiologicalReaction>
</comment>
<dbReference type="GO" id="GO:0016297">
    <property type="term" value="F:fatty acyl-[ACP] hydrolase activity"/>
    <property type="evidence" value="ECO:0007669"/>
    <property type="project" value="UniProtKB-EC"/>
</dbReference>
<dbReference type="Gene3D" id="3.90.180.10">
    <property type="entry name" value="Medium-chain alcohol dehydrogenases, catalytic domain"/>
    <property type="match status" value="1"/>
</dbReference>
<dbReference type="SMART" id="SM00825">
    <property type="entry name" value="PKS_KS"/>
    <property type="match status" value="1"/>
</dbReference>
<evidence type="ECO:0000256" key="52">
    <source>
        <dbReference type="ARBA" id="ARBA00048691"/>
    </source>
</evidence>
<dbReference type="InterPro" id="IPR049391">
    <property type="entry name" value="FAS_pseudo-KR"/>
</dbReference>
<comment type="catalytic activity">
    <reaction evidence="63">
        <text>octanoyl-[ACP] + malonyl-[ACP] + H(+) = 3-oxodecanoyl-[ACP] + holo-[ACP] + CO2</text>
        <dbReference type="Rhea" id="RHEA:41852"/>
        <dbReference type="Rhea" id="RHEA-COMP:9623"/>
        <dbReference type="Rhea" id="RHEA-COMP:9636"/>
        <dbReference type="Rhea" id="RHEA-COMP:9637"/>
        <dbReference type="Rhea" id="RHEA-COMP:9685"/>
        <dbReference type="ChEBI" id="CHEBI:15378"/>
        <dbReference type="ChEBI" id="CHEBI:16526"/>
        <dbReference type="ChEBI" id="CHEBI:64479"/>
        <dbReference type="ChEBI" id="CHEBI:78449"/>
        <dbReference type="ChEBI" id="CHEBI:78463"/>
        <dbReference type="ChEBI" id="CHEBI:78464"/>
    </reaction>
    <physiologicalReaction direction="left-to-right" evidence="63">
        <dbReference type="Rhea" id="RHEA:41853"/>
    </physiologicalReaction>
</comment>
<evidence type="ECO:0000256" key="14">
    <source>
        <dbReference type="ARBA" id="ARBA00022832"/>
    </source>
</evidence>
<evidence type="ECO:0000256" key="41">
    <source>
        <dbReference type="ARBA" id="ARBA00047810"/>
    </source>
</evidence>
<keyword evidence="16" id="KW-0663">Pyridoxal phosphate</keyword>
<comment type="catalytic activity">
    <reaction evidence="40">
        <text>dodecanoyl-[ACP] + malonyl-[ACP] + H(+) = 3-oxotetradecanoyl-[ACP] + holo-[ACP] + CO2</text>
        <dbReference type="Rhea" id="RHEA:41884"/>
        <dbReference type="Rhea" id="RHEA-COMP:9623"/>
        <dbReference type="Rhea" id="RHEA-COMP:9644"/>
        <dbReference type="Rhea" id="RHEA-COMP:9645"/>
        <dbReference type="Rhea" id="RHEA-COMP:9685"/>
        <dbReference type="ChEBI" id="CHEBI:15378"/>
        <dbReference type="ChEBI" id="CHEBI:16526"/>
        <dbReference type="ChEBI" id="CHEBI:64479"/>
        <dbReference type="ChEBI" id="CHEBI:65264"/>
        <dbReference type="ChEBI" id="CHEBI:78449"/>
        <dbReference type="ChEBI" id="CHEBI:78473"/>
    </reaction>
    <physiologicalReaction direction="left-to-right" evidence="40">
        <dbReference type="Rhea" id="RHEA:41885"/>
    </physiologicalReaction>
</comment>
<dbReference type="InterPro" id="IPR057326">
    <property type="entry name" value="KR_dom"/>
</dbReference>
<evidence type="ECO:0000256" key="8">
    <source>
        <dbReference type="ARBA" id="ARBA00022450"/>
    </source>
</evidence>
<dbReference type="InterPro" id="IPR014031">
    <property type="entry name" value="Ketoacyl_synth_C"/>
</dbReference>
<evidence type="ECO:0000256" key="27">
    <source>
        <dbReference type="ARBA" id="ARBA00023394"/>
    </source>
</evidence>
<dbReference type="InterPro" id="IPR050091">
    <property type="entry name" value="PKS_NRPS_Biosynth_Enz"/>
</dbReference>
<evidence type="ECO:0000256" key="64">
    <source>
        <dbReference type="PROSITE-ProRule" id="PRU01363"/>
    </source>
</evidence>
<comment type="catalytic activity">
    <reaction evidence="46">
        <text>(2E)-dodecenoyl-[ACP] + NADPH + H(+) = dodecanoyl-[ACP] + NADP(+)</text>
        <dbReference type="Rhea" id="RHEA:41880"/>
        <dbReference type="Rhea" id="RHEA-COMP:9643"/>
        <dbReference type="Rhea" id="RHEA-COMP:9644"/>
        <dbReference type="ChEBI" id="CHEBI:15378"/>
        <dbReference type="ChEBI" id="CHEBI:57783"/>
        <dbReference type="ChEBI" id="CHEBI:58349"/>
        <dbReference type="ChEBI" id="CHEBI:65264"/>
        <dbReference type="ChEBI" id="CHEBI:78472"/>
    </reaction>
    <physiologicalReaction direction="left-to-right" evidence="46">
        <dbReference type="Rhea" id="RHEA:41881"/>
    </physiologicalReaction>
</comment>
<comment type="catalytic activity">
    <reaction evidence="51">
        <text>a 2,3-saturated acyl-[ACP] + NADP(+) = a (2E)-enoyl-[ACP] + NADPH + H(+)</text>
        <dbReference type="Rhea" id="RHEA:22564"/>
        <dbReference type="Rhea" id="RHEA-COMP:9925"/>
        <dbReference type="Rhea" id="RHEA-COMP:9926"/>
        <dbReference type="ChEBI" id="CHEBI:15378"/>
        <dbReference type="ChEBI" id="CHEBI:57783"/>
        <dbReference type="ChEBI" id="CHEBI:58349"/>
        <dbReference type="ChEBI" id="CHEBI:78784"/>
        <dbReference type="ChEBI" id="CHEBI:78785"/>
        <dbReference type="EC" id="1.3.1.39"/>
    </reaction>
    <physiologicalReaction direction="right-to-left" evidence="51">
        <dbReference type="Rhea" id="RHEA:22566"/>
    </physiologicalReaction>
</comment>
<evidence type="ECO:0000256" key="58">
    <source>
        <dbReference type="ARBA" id="ARBA00049263"/>
    </source>
</evidence>
<dbReference type="SUPFAM" id="SSF55048">
    <property type="entry name" value="Probable ACP-binding domain of malonyl-CoA ACP transacylase"/>
    <property type="match status" value="1"/>
</dbReference>
<comment type="catalytic activity">
    <reaction evidence="23">
        <text>(3R)-hydroxyoctanoyl-[ACP] = (2E)-octenoyl-[ACP] + H2O</text>
        <dbReference type="Rhea" id="RHEA:41844"/>
        <dbReference type="Rhea" id="RHEA-COMP:9634"/>
        <dbReference type="Rhea" id="RHEA-COMP:9635"/>
        <dbReference type="ChEBI" id="CHEBI:15377"/>
        <dbReference type="ChEBI" id="CHEBI:78461"/>
        <dbReference type="ChEBI" id="CHEBI:78462"/>
    </reaction>
    <physiologicalReaction direction="left-to-right" evidence="23">
        <dbReference type="Rhea" id="RHEA:41845"/>
    </physiologicalReaction>
</comment>
<evidence type="ECO:0000256" key="4">
    <source>
        <dbReference type="ARBA" id="ARBA00012873"/>
    </source>
</evidence>
<evidence type="ECO:0000256" key="54">
    <source>
        <dbReference type="ARBA" id="ARBA00048935"/>
    </source>
</evidence>
<dbReference type="Pfam" id="PF21149">
    <property type="entry name" value="FAS_pseudo-KR"/>
    <property type="match status" value="1"/>
</dbReference>
<dbReference type="SUPFAM" id="SSF52151">
    <property type="entry name" value="FabD/lysophospholipase-like"/>
    <property type="match status" value="1"/>
</dbReference>
<comment type="caution">
    <text evidence="68">The sequence shown here is derived from an EMBL/GenBank/DDBJ whole genome shotgun (WGS) entry which is preliminary data.</text>
</comment>
<comment type="catalytic activity">
    <reaction evidence="25">
        <text>(3R)-hydroxyhexanoyl-[ACP] = (2E)-hexenoyl-[ACP] + H2O</text>
        <dbReference type="Rhea" id="RHEA:41828"/>
        <dbReference type="Rhea" id="RHEA-COMP:9630"/>
        <dbReference type="Rhea" id="RHEA-COMP:9631"/>
        <dbReference type="ChEBI" id="CHEBI:15377"/>
        <dbReference type="ChEBI" id="CHEBI:78457"/>
        <dbReference type="ChEBI" id="CHEBI:78458"/>
    </reaction>
    <physiologicalReaction direction="left-to-right" evidence="25">
        <dbReference type="Rhea" id="RHEA:41829"/>
    </physiologicalReaction>
</comment>
<keyword evidence="8" id="KW-0596">Phosphopantetheine</keyword>
<dbReference type="CDD" id="cd00833">
    <property type="entry name" value="PKS"/>
    <property type="match status" value="1"/>
</dbReference>
<evidence type="ECO:0000256" key="16">
    <source>
        <dbReference type="ARBA" id="ARBA00022898"/>
    </source>
</evidence>
<dbReference type="GO" id="GO:0004313">
    <property type="term" value="F:[acyl-carrier-protein] S-acetyltransferase activity"/>
    <property type="evidence" value="ECO:0007669"/>
    <property type="project" value="UniProtKB-EC"/>
</dbReference>
<evidence type="ECO:0000256" key="28">
    <source>
        <dbReference type="ARBA" id="ARBA00023398"/>
    </source>
</evidence>
<comment type="catalytic activity">
    <reaction evidence="54">
        <text>3-oxotetradecanoyl-[ACP] + NADPH + H(+) = (3R)-hydroxytetradecanoyl-[ACP] + NADP(+)</text>
        <dbReference type="Rhea" id="RHEA:41888"/>
        <dbReference type="Rhea" id="RHEA-COMP:9645"/>
        <dbReference type="Rhea" id="RHEA-COMP:9646"/>
        <dbReference type="ChEBI" id="CHEBI:15378"/>
        <dbReference type="ChEBI" id="CHEBI:57783"/>
        <dbReference type="ChEBI" id="CHEBI:58349"/>
        <dbReference type="ChEBI" id="CHEBI:78473"/>
        <dbReference type="ChEBI" id="CHEBI:78474"/>
    </reaction>
    <physiologicalReaction direction="left-to-right" evidence="54">
        <dbReference type="Rhea" id="RHEA:41889"/>
    </physiologicalReaction>
</comment>
<keyword evidence="20" id="KW-0443">Lipid metabolism</keyword>
<evidence type="ECO:0000256" key="12">
    <source>
        <dbReference type="ARBA" id="ARBA00022799"/>
    </source>
</evidence>
<evidence type="ECO:0000313" key="68">
    <source>
        <dbReference type="EMBL" id="CAF2158768.1"/>
    </source>
</evidence>
<dbReference type="CDD" id="cd05195">
    <property type="entry name" value="enoyl_red"/>
    <property type="match status" value="1"/>
</dbReference>
<keyword evidence="14" id="KW-0276">Fatty acid metabolism</keyword>
<comment type="catalytic activity">
    <reaction evidence="24">
        <text>(3R)-hydroxydodecanoyl-[ACP] = (2E)-dodecenoyl-[ACP] + H2O</text>
        <dbReference type="Rhea" id="RHEA:41876"/>
        <dbReference type="Rhea" id="RHEA-COMP:9642"/>
        <dbReference type="Rhea" id="RHEA-COMP:9643"/>
        <dbReference type="ChEBI" id="CHEBI:15377"/>
        <dbReference type="ChEBI" id="CHEBI:78470"/>
        <dbReference type="ChEBI" id="CHEBI:78472"/>
    </reaction>
    <physiologicalReaction direction="left-to-right" evidence="24">
        <dbReference type="Rhea" id="RHEA:41877"/>
    </physiologicalReaction>
</comment>
<dbReference type="Pfam" id="PF16197">
    <property type="entry name" value="KAsynt_C_assoc"/>
    <property type="match status" value="1"/>
</dbReference>
<sequence>MSLPMADDIHTNGYHHPILSTNENDDFVITGVSGRFPEANTIDEFAYNLFNGIDMVTSDDRRWPQGQYGLPTRNGKLKEVDRFDAAFFNVHPKQAHNMDPQLRLLLEVTYETICDAGINPMKLKGTKTGVFIGASGSDAQNAFSTDPQTLEGYSMTGCATSMFANRLSYFFDFKGPSYTIDTACSSSLLALDCALNALRNGACDAAIIGGVNLCFRPQTSLQFLKLQMLSHDGACRAFDSSGTGYVRSETVATVFIQKRQDAKRLYATLLHSKTNTDGWKKDGITFPNGDMQKKLLESIYDEIHLDPNHVGYVEAHGTGTRAGDPQEMNSITQVFCSKRNEPLLIGSTKSNMGHPEPASGVAALAKLLVAIQDGHIPANLHYNSPNTDIPGLIDGRLKVVTEKTKLPNKLMSINSFGFGGANVHAIFEANQNRQENENSSRKEPRLAFACARTADGCENILKRLKEYQGNIELQALITENSFHPSHTHPYRGFTLLNSSESSTIIKKCNSERRPIWFVFSGMGTQWSGMGRDLMELKFFHQSIERSAAMLKNYDIDLFKLILSSTPRDLDYPINSFVSIAAIQIALVDCLKAMGIQPDGIVGHSVGELGCAYADGCFTAEETILAAYFRGKCIQEANLPAGGMAAVGLTWNECKQMCPSDIAPACHNALDTVTVSGPKESIEKFVEELKEKKVFAKEVACNQVAFHSHYMLQIAPLLKKCLENIIVGPHKQRSSRWISSSVPEKQWNTPLALTSSPDYHVNNLCSPVLFQEALQHIPSNAIVIELAPHCLLLAILKRSLSTDCVHLNLMKRGTHDHVAYFYTNLGKLYNEGVNVNIMCNYAPIQYPVPVNVPFISPLIAAQWDHSQQWKIPTFEMFTQSLGSAQQAKHEIDLNDGSEYSSIIGHQIDGRCLFPATGYLTLVWKTFAKLHNYEDYRQMSVLFEQVQIHRATICSLANKVIFYVNILPTNGAFEIIENSTIIVTGRISQSEQLTMQKFHQQIKFNDNDKNLQTNEIYRDFNLRGYEYSGLFRGINQMNIDGTCGELKWNNDWISYLDTMLQVHLIPSQGLQLPTRIDSLRIDPKLHLDLISSTTSTCSVYVDYWNSLCFSGGVELFGLHCTGTSKKNKQQNTILESYLFVPFDKETVDRELQTCLYLILENNLTTALSLCQIGNEKLSEEIFNFYSQQPSIKSLEYTLVTSLSEDEINKKINLVENLSSTTTAVDLVIVNNIETNIYDWEKLFSLCKSNGFILVSSDIDVPTKQMESDNFIQIITRKNYKLWKKLSNENFIDTIVNIDEKNFKWIEQIKLLLSSNSPSQRVWLVSNQIDNGIIGFFNCLRREPGGQSLRCIHIQDSENILNENILQNLKQRDLTVNVYQNGVWGSYVHRNLQTSNDSSWIQTDNAHVNVLNRGDLSSLTWLQSPAIASSSINDPNFDTCTVHYASLNFRDIMLGYLKMQGCLLGLEFSGLDSSGQRVMGLLSAKGLATKVAIDKRYSWRVPANWTLEQAATIPVVYATAYYALVVRGQLKRGEKVLIHAGTGGVGTAAIAIAYSYDCEVFTTVSSMEKREYLKKLFPRLNDEHIANSRDTTFEQQIRSITKGKGVNIVLNSLAEDKLQASVRLLAQHGRFLEIGKFDLSQNNPLGMGVFLKNTTFHGILLDSLFENANDDWLHVHQLVEQGIENGVVQPLHSNVFNANEIEQAFRFMSQGKHMGKVVIKVYDESRPMVRALRKTWFSPNKTYIITGGLGGFGLELTEWLVERGARNLILCSRSGVRTGYQLKKINYLETFFEAKISISKLNITNEKECEELISQCSLPIGGIFHLAAVLQDGLFENLTADLFNEVVDIKYNGTKYLDIYTRIYSQKSLDYFVVFSSISCGRGNAGQTNYGYANSTMERICEQRQKDGLPGLAIQWGAIGDVGMVIENLGSNDTVVGGTLPQRMTSCLETIDNFLQQSPNIPVVSSYVLAEKLQNTSGSSTAAASLIETIANILGISDASTMSPDSTLADLGLDSLGSVEIKQLLEQKYSMSLANSKEIQQLTIKRLKEIDSGSLSAATTAAAATASNKIERKASTPISTVDFHQLLPKDLMILLNEKINSNKYQHLFLIHPIEGHVEMLRELAQRLPITVFGLQSVNDVPSTSIEDIAAYYIKKIIETQPTGPYLIGGYSFGACIAVEIALQLPSTAQLLLLDGSHSYVATHTKQYRTKFNETKHAEAAVLYAFLQQFIPILDQKRLYAFLQQFIPILDQKRTLADLANLPSYDARLLCAAEILDKTVNVGTDNIISMAKKFHNKLLLAEKYVPSSKIQCETILFRVETSSEYSETIGNDYGLSTICQSPLQVIVIPGDHRTFLQGDNVKILADQIITVTCYSS</sequence>
<dbReference type="InterPro" id="IPR011032">
    <property type="entry name" value="GroES-like_sf"/>
</dbReference>
<evidence type="ECO:0000256" key="53">
    <source>
        <dbReference type="ARBA" id="ARBA00048704"/>
    </source>
</evidence>
<dbReference type="InterPro" id="IPR016039">
    <property type="entry name" value="Thiolase-like"/>
</dbReference>
<comment type="catalytic activity">
    <reaction evidence="28">
        <text>(3R)-hydroxytetradecanoyl-[ACP] = (2E)-tetradecenoyl-[ACP] + H2O</text>
        <dbReference type="Rhea" id="RHEA:41892"/>
        <dbReference type="Rhea" id="RHEA-COMP:9646"/>
        <dbReference type="Rhea" id="RHEA-COMP:9647"/>
        <dbReference type="ChEBI" id="CHEBI:15377"/>
        <dbReference type="ChEBI" id="CHEBI:78474"/>
        <dbReference type="ChEBI" id="CHEBI:78475"/>
    </reaction>
    <physiologicalReaction direction="left-to-right" evidence="28">
        <dbReference type="Rhea" id="RHEA:41893"/>
    </physiologicalReaction>
</comment>
<comment type="catalytic activity">
    <reaction evidence="45">
        <text>hexadecanoyl-[ACP] + malonyl-[ACP] + H(+) = 3-oxooctadecanoyl-[ACP] + holo-[ACP] + CO2</text>
        <dbReference type="Rhea" id="RHEA:41916"/>
        <dbReference type="Rhea" id="RHEA-COMP:9623"/>
        <dbReference type="Rhea" id="RHEA-COMP:9652"/>
        <dbReference type="Rhea" id="RHEA-COMP:9653"/>
        <dbReference type="Rhea" id="RHEA-COMP:9685"/>
        <dbReference type="ChEBI" id="CHEBI:15378"/>
        <dbReference type="ChEBI" id="CHEBI:16526"/>
        <dbReference type="ChEBI" id="CHEBI:64479"/>
        <dbReference type="ChEBI" id="CHEBI:78449"/>
        <dbReference type="ChEBI" id="CHEBI:78483"/>
        <dbReference type="ChEBI" id="CHEBI:78487"/>
    </reaction>
    <physiologicalReaction direction="left-to-right" evidence="45">
        <dbReference type="Rhea" id="RHEA:41917"/>
    </physiologicalReaction>
</comment>
<evidence type="ECO:0000256" key="47">
    <source>
        <dbReference type="ARBA" id="ARBA00048289"/>
    </source>
</evidence>
<feature type="active site" description="Proton donor; for dehydratase activity" evidence="64">
    <location>
        <position position="1055"/>
    </location>
</feature>
<evidence type="ECO:0000256" key="21">
    <source>
        <dbReference type="ARBA" id="ARBA00023160"/>
    </source>
</evidence>
<dbReference type="PROSITE" id="PS52019">
    <property type="entry name" value="PKS_MFAS_DH"/>
    <property type="match status" value="1"/>
</dbReference>
<dbReference type="Gene3D" id="3.40.366.10">
    <property type="entry name" value="Malonyl-Coenzyme A Acyl Carrier Protein, domain 2"/>
    <property type="match status" value="1"/>
</dbReference>
<evidence type="ECO:0000256" key="6">
    <source>
        <dbReference type="ARBA" id="ARBA00013191"/>
    </source>
</evidence>
<name>A0A816YH61_9BILA</name>
<comment type="catalytic activity">
    <reaction evidence="56">
        <text>decanoyl-[ACP] + malonyl-[ACP] + H(+) = 3-oxododecanoyl-[ACP] + holo-[ACP] + CO2</text>
        <dbReference type="Rhea" id="RHEA:41868"/>
        <dbReference type="Rhea" id="RHEA-COMP:9623"/>
        <dbReference type="Rhea" id="RHEA-COMP:9640"/>
        <dbReference type="Rhea" id="RHEA-COMP:9641"/>
        <dbReference type="Rhea" id="RHEA-COMP:9685"/>
        <dbReference type="ChEBI" id="CHEBI:15378"/>
        <dbReference type="ChEBI" id="CHEBI:16526"/>
        <dbReference type="ChEBI" id="CHEBI:64479"/>
        <dbReference type="ChEBI" id="CHEBI:78449"/>
        <dbReference type="ChEBI" id="CHEBI:78468"/>
        <dbReference type="ChEBI" id="CHEBI:78469"/>
    </reaction>
    <physiologicalReaction direction="left-to-right" evidence="56">
        <dbReference type="Rhea" id="RHEA:41869"/>
    </physiologicalReaction>
</comment>
<comment type="catalytic activity">
    <reaction evidence="43">
        <text>3-oxobutanoyl-[ACP] + NADPH + H(+) = (3R)-hydroxybutanoyl-[ACP] + NADP(+)</text>
        <dbReference type="Rhea" id="RHEA:41804"/>
        <dbReference type="Rhea" id="RHEA-COMP:9625"/>
        <dbReference type="Rhea" id="RHEA-COMP:9626"/>
        <dbReference type="ChEBI" id="CHEBI:15378"/>
        <dbReference type="ChEBI" id="CHEBI:57783"/>
        <dbReference type="ChEBI" id="CHEBI:58349"/>
        <dbReference type="ChEBI" id="CHEBI:78450"/>
        <dbReference type="ChEBI" id="CHEBI:78451"/>
    </reaction>
    <physiologicalReaction direction="left-to-right" evidence="43">
        <dbReference type="Rhea" id="RHEA:41805"/>
    </physiologicalReaction>
</comment>
<dbReference type="Proteomes" id="UP000663824">
    <property type="component" value="Unassembled WGS sequence"/>
</dbReference>
<evidence type="ECO:0000256" key="45">
    <source>
        <dbReference type="ARBA" id="ARBA00048051"/>
    </source>
</evidence>
<comment type="catalytic activity">
    <reaction evidence="38">
        <text>tetradecanoyl-[ACP] + malonyl-[ACP] + H(+) = 3-oxohexadecanoyl-[ACP] + holo-[ACP] + CO2</text>
        <dbReference type="Rhea" id="RHEA:41900"/>
        <dbReference type="Rhea" id="RHEA-COMP:9623"/>
        <dbReference type="Rhea" id="RHEA-COMP:9648"/>
        <dbReference type="Rhea" id="RHEA-COMP:9649"/>
        <dbReference type="Rhea" id="RHEA-COMP:9685"/>
        <dbReference type="ChEBI" id="CHEBI:15378"/>
        <dbReference type="ChEBI" id="CHEBI:16526"/>
        <dbReference type="ChEBI" id="CHEBI:64479"/>
        <dbReference type="ChEBI" id="CHEBI:78449"/>
        <dbReference type="ChEBI" id="CHEBI:78477"/>
        <dbReference type="ChEBI" id="CHEBI:78478"/>
    </reaction>
    <physiologicalReaction direction="left-to-right" evidence="38">
        <dbReference type="Rhea" id="RHEA:41901"/>
    </physiologicalReaction>
</comment>
<dbReference type="EC" id="1.1.1.100" evidence="5"/>
<evidence type="ECO:0000256" key="51">
    <source>
        <dbReference type="ARBA" id="ARBA00048650"/>
    </source>
</evidence>
<comment type="catalytic activity">
    <reaction evidence="52">
        <text>holo-[ACP] + acetyl-CoA = acetyl-[ACP] + CoA</text>
        <dbReference type="Rhea" id="RHEA:41788"/>
        <dbReference type="Rhea" id="RHEA-COMP:9621"/>
        <dbReference type="Rhea" id="RHEA-COMP:9685"/>
        <dbReference type="ChEBI" id="CHEBI:57287"/>
        <dbReference type="ChEBI" id="CHEBI:57288"/>
        <dbReference type="ChEBI" id="CHEBI:64479"/>
        <dbReference type="ChEBI" id="CHEBI:78446"/>
        <dbReference type="EC" id="2.3.1.38"/>
    </reaction>
    <physiologicalReaction direction="left-to-right" evidence="52">
        <dbReference type="Rhea" id="RHEA:41789"/>
    </physiologicalReaction>
</comment>
<dbReference type="InterPro" id="IPR013968">
    <property type="entry name" value="PKS_KR"/>
</dbReference>
<dbReference type="Gene3D" id="3.40.47.10">
    <property type="match status" value="1"/>
</dbReference>
<evidence type="ECO:0000256" key="22">
    <source>
        <dbReference type="ARBA" id="ARBA00023268"/>
    </source>
</evidence>
<evidence type="ECO:0000256" key="48">
    <source>
        <dbReference type="ARBA" id="ARBA00048420"/>
    </source>
</evidence>
<evidence type="ECO:0000256" key="15">
    <source>
        <dbReference type="ARBA" id="ARBA00022857"/>
    </source>
</evidence>
<evidence type="ECO:0000256" key="1">
    <source>
        <dbReference type="ARBA" id="ARBA00005189"/>
    </source>
</evidence>
<evidence type="ECO:0000256" key="17">
    <source>
        <dbReference type="ARBA" id="ARBA00022990"/>
    </source>
</evidence>
<evidence type="ECO:0000256" key="24">
    <source>
        <dbReference type="ARBA" id="ARBA00023351"/>
    </source>
</evidence>
<comment type="pathway">
    <text evidence="1">Lipid metabolism.</text>
</comment>
<dbReference type="PROSITE" id="PS50075">
    <property type="entry name" value="CARRIER"/>
    <property type="match status" value="1"/>
</dbReference>